<dbReference type="Proteomes" id="UP000005012">
    <property type="component" value="Chromosome"/>
</dbReference>
<dbReference type="NCBIfam" id="NF002383">
    <property type="entry name" value="PRK01392.1"/>
    <property type="match status" value="1"/>
</dbReference>
<dbReference type="EC" id="2.7.7.61" evidence="1"/>
<evidence type="ECO:0000256" key="3">
    <source>
        <dbReference type="ARBA" id="ARBA00022679"/>
    </source>
</evidence>
<sequence>MFYPLPDTIEQPEISLSELLASRDVRQARQQQWIGLHQVTLISFTVVFPGPVKDNHLVRQIFNQGLNALKQVAQCRQWVLLAQQSFALPTGPECFVAVDADAIEVKTALIEAEELSAVGRLWDFDVFDAQGRQYSRSELQLPPRRCLICEKEAKICARERAHSLSEIIHQIEVLANASNHD</sequence>
<reference evidence="6 7" key="1">
    <citation type="journal article" date="2012" name="J. Bacteriol.">
        <title>Complete Genome Sequence of Providencia stuartii Clinical Isolate MRSN 2154.</title>
        <authorList>
            <person name="Clifford R.J."/>
            <person name="Hang J."/>
            <person name="Riley M.C."/>
            <person name="Onmus-Leone F."/>
            <person name="Kuschner R.A."/>
            <person name="Lesho E.P."/>
            <person name="Waterman P.E."/>
        </authorList>
    </citation>
    <scope>NUCLEOTIDE SEQUENCE [LARGE SCALE GENOMIC DNA]</scope>
    <source>
        <strain evidence="6 7">MRSN 2154</strain>
    </source>
</reference>
<dbReference type="Pfam" id="PF03802">
    <property type="entry name" value="CitX"/>
    <property type="match status" value="1"/>
</dbReference>
<evidence type="ECO:0000256" key="1">
    <source>
        <dbReference type="ARBA" id="ARBA00012524"/>
    </source>
</evidence>
<keyword evidence="3" id="KW-0808">Transferase</keyword>
<evidence type="ECO:0000256" key="2">
    <source>
        <dbReference type="ARBA" id="ARBA00016314"/>
    </source>
</evidence>
<dbReference type="NCBIfam" id="TIGR03124">
    <property type="entry name" value="citrate_citX"/>
    <property type="match status" value="1"/>
</dbReference>
<evidence type="ECO:0000313" key="7">
    <source>
        <dbReference type="Proteomes" id="UP000005012"/>
    </source>
</evidence>
<protein>
    <recommendedName>
        <fullName evidence="2">Apo-citrate lyase phosphoribosyl-dephospho-CoA transferase</fullName>
        <ecNumber evidence="1">2.7.7.61</ecNumber>
    </recommendedName>
</protein>
<keyword evidence="4" id="KW-0548">Nucleotidyltransferase</keyword>
<evidence type="ECO:0000313" key="6">
    <source>
        <dbReference type="EMBL" id="AFH95510.1"/>
    </source>
</evidence>
<accession>A0A140NS74</accession>
<dbReference type="RefSeq" id="WP_004918752.1">
    <property type="nucleotide sequence ID" value="NC_017731.1"/>
</dbReference>
<dbReference type="KEGG" id="psi:S70_18545"/>
<evidence type="ECO:0000256" key="4">
    <source>
        <dbReference type="ARBA" id="ARBA00022695"/>
    </source>
</evidence>
<dbReference type="HOGENOM" id="CLU_104529_1_1_6"/>
<dbReference type="GeneID" id="93519764"/>
<dbReference type="GO" id="GO:0050519">
    <property type="term" value="F:holo-citrate lyase synthase activity"/>
    <property type="evidence" value="ECO:0007669"/>
    <property type="project" value="UniProtKB-EC"/>
</dbReference>
<name>A0A140NS74_PROSM</name>
<dbReference type="AlphaFoldDB" id="A0A140NS74"/>
<evidence type="ECO:0000256" key="5">
    <source>
        <dbReference type="ARBA" id="ARBA00048574"/>
    </source>
</evidence>
<dbReference type="EMBL" id="CP003488">
    <property type="protein sequence ID" value="AFH95510.1"/>
    <property type="molecule type" value="Genomic_DNA"/>
</dbReference>
<dbReference type="OrthoDB" id="3196716at2"/>
<comment type="catalytic activity">
    <reaction evidence="5">
        <text>apo-[citrate lyase ACP] + 2'-(5''-triphospho-alpha-D-ribosyl)-3'-dephospho-CoA = holo-[citrate lyase ACP] + diphosphate</text>
        <dbReference type="Rhea" id="RHEA:16333"/>
        <dbReference type="Rhea" id="RHEA-COMP:10157"/>
        <dbReference type="Rhea" id="RHEA-COMP:10158"/>
        <dbReference type="ChEBI" id="CHEBI:29999"/>
        <dbReference type="ChEBI" id="CHEBI:33019"/>
        <dbReference type="ChEBI" id="CHEBI:61378"/>
        <dbReference type="ChEBI" id="CHEBI:82683"/>
        <dbReference type="EC" id="2.7.7.61"/>
    </reaction>
</comment>
<proteinExistence type="predicted"/>
<reference evidence="7" key="2">
    <citation type="submission" date="2012-04" db="EMBL/GenBank/DDBJ databases">
        <title>Complete genome sequence of Providencia stuartii clinical isolate MRSN 2154.</title>
        <authorList>
            <person name="Clifford R.J."/>
            <person name="Hang J."/>
            <person name="Riley M.C."/>
            <person name="Onmus-Leone F."/>
            <person name="Kuschner R.A."/>
            <person name="Lesho E.P."/>
            <person name="Waterman P.E."/>
        </authorList>
    </citation>
    <scope>NUCLEOTIDE SEQUENCE [LARGE SCALE GENOMIC DNA]</scope>
    <source>
        <strain evidence="7">MRSN 2154</strain>
    </source>
</reference>
<dbReference type="InterPro" id="IPR005551">
    <property type="entry name" value="CitX"/>
</dbReference>
<gene>
    <name evidence="6" type="ordered locus">S70_18545</name>
</gene>
<dbReference type="GO" id="GO:0051191">
    <property type="term" value="P:prosthetic group biosynthetic process"/>
    <property type="evidence" value="ECO:0007669"/>
    <property type="project" value="InterPro"/>
</dbReference>
<organism evidence="6 7">
    <name type="scientific">Providencia stuartii (strain MRSN 2154)</name>
    <dbReference type="NCBI Taxonomy" id="1157951"/>
    <lineage>
        <taxon>Bacteria</taxon>
        <taxon>Pseudomonadati</taxon>
        <taxon>Pseudomonadota</taxon>
        <taxon>Gammaproteobacteria</taxon>
        <taxon>Enterobacterales</taxon>
        <taxon>Morganellaceae</taxon>
        <taxon>Providencia</taxon>
    </lineage>
</organism>
<dbReference type="PATRIC" id="fig|1157951.4.peg.3722"/>